<comment type="similarity">
    <text evidence="2">Belongs to the FliK family.</text>
</comment>
<evidence type="ECO:0000256" key="1">
    <source>
        <dbReference type="ARBA" id="ARBA00003944"/>
    </source>
</evidence>
<dbReference type="InterPro" id="IPR052563">
    <property type="entry name" value="FliK"/>
</dbReference>
<dbReference type="GeneID" id="45119967"/>
<dbReference type="InterPro" id="IPR038610">
    <property type="entry name" value="FliK-like_C_sf"/>
</dbReference>
<keyword evidence="6" id="KW-0282">Flagellum</keyword>
<feature type="region of interest" description="Disordered" evidence="4">
    <location>
        <begin position="406"/>
        <end position="440"/>
    </location>
</feature>
<feature type="compositionally biased region" description="Low complexity" evidence="4">
    <location>
        <begin position="205"/>
        <end position="218"/>
    </location>
</feature>
<evidence type="ECO:0000256" key="3">
    <source>
        <dbReference type="ARBA" id="ARBA00022795"/>
    </source>
</evidence>
<sequence length="465" mass="44534">MPPLPLIGMLLGTASTMIKSSSGAAAHASGASSAPSGDAAPTAPFAQTLKRNVQTQRQTNAGAGAGAPNAGNATNAATSGTANASTTSSASEPATTNAGNTKASGKPDDQDDDKNATQSASADAAAALAAAASLQAQLQARPDAQAAQAAAPQAGASDAAHPPTTLATNTAAAGDADTSALAGAQQPVGEALNAALSKLTGAGPAGAAATQRAQPAGRNDGAPTPLAANGPFDKMLAGAKAPAAPATLTDASGTNPAVSTAAQPAASGAIAALQDAADSARATLAASSAPAALQQAAPAALAANANAAAATAAPSLAPPVGTPDWTEALSQKVVFLSNAHQQSAELTLNPPDLGPLQVVLRVAENHAHALFVSQHAQVRDAVEAALPKLREAMEAGGLGLGSASVSDGGFASAQQQQTPQRQSSDGSAARRASGAPTADAALGEVSAVSSGGVTRRSVGMVDTFA</sequence>
<dbReference type="GO" id="GO:0044780">
    <property type="term" value="P:bacterial-type flagellum assembly"/>
    <property type="evidence" value="ECO:0007669"/>
    <property type="project" value="InterPro"/>
</dbReference>
<dbReference type="Proteomes" id="UP000001930">
    <property type="component" value="Chromosome I"/>
</dbReference>
<dbReference type="GO" id="GO:0009424">
    <property type="term" value="C:bacterial-type flagellum hook"/>
    <property type="evidence" value="ECO:0007669"/>
    <property type="project" value="InterPro"/>
</dbReference>
<feature type="domain" description="Flagellar hook-length control protein-like C-terminal" evidence="5">
    <location>
        <begin position="337"/>
        <end position="410"/>
    </location>
</feature>
<dbReference type="Gene3D" id="3.30.750.140">
    <property type="match status" value="1"/>
</dbReference>
<dbReference type="InterPro" id="IPR021136">
    <property type="entry name" value="Flagellar_hook_control-like_C"/>
</dbReference>
<name>Q2T246_BURTA</name>
<dbReference type="Pfam" id="PF02120">
    <property type="entry name" value="Flg_hook"/>
    <property type="match status" value="1"/>
</dbReference>
<protein>
    <submittedName>
        <fullName evidence="6">Flagellar hook-length control protein, putative</fullName>
    </submittedName>
</protein>
<keyword evidence="3" id="KW-1005">Bacterial flagellum biogenesis</keyword>
<dbReference type="EMBL" id="CP000086">
    <property type="protein sequence ID" value="ABC37918.1"/>
    <property type="molecule type" value="Genomic_DNA"/>
</dbReference>
<dbReference type="RefSeq" id="WP_009893514.1">
    <property type="nucleotide sequence ID" value="NC_007651.1"/>
</dbReference>
<evidence type="ECO:0000313" key="7">
    <source>
        <dbReference type="Proteomes" id="UP000001930"/>
    </source>
</evidence>
<evidence type="ECO:0000313" key="6">
    <source>
        <dbReference type="EMBL" id="ABC37918.1"/>
    </source>
</evidence>
<dbReference type="SMR" id="Q2T246"/>
<feature type="compositionally biased region" description="Low complexity" evidence="4">
    <location>
        <begin position="60"/>
        <end position="98"/>
    </location>
</feature>
<keyword evidence="6" id="KW-0966">Cell projection</keyword>
<evidence type="ECO:0000256" key="2">
    <source>
        <dbReference type="ARBA" id="ARBA00009149"/>
    </source>
</evidence>
<dbReference type="PANTHER" id="PTHR37533:SF2">
    <property type="entry name" value="FLAGELLAR HOOK-LENGTH CONTROL PROTEIN"/>
    <property type="match status" value="1"/>
</dbReference>
<comment type="function">
    <text evidence="1">Controls the length of the flagellar hook.</text>
</comment>
<feature type="region of interest" description="Disordered" evidence="4">
    <location>
        <begin position="60"/>
        <end position="121"/>
    </location>
</feature>
<keyword evidence="6" id="KW-0969">Cilium</keyword>
<accession>Q2T246</accession>
<organism evidence="6 7">
    <name type="scientific">Burkholderia thailandensis (strain ATCC 700388 / DSM 13276 / CCUG 48851 / CIP 106301 / E264)</name>
    <dbReference type="NCBI Taxonomy" id="271848"/>
    <lineage>
        <taxon>Bacteria</taxon>
        <taxon>Pseudomonadati</taxon>
        <taxon>Pseudomonadota</taxon>
        <taxon>Betaproteobacteria</taxon>
        <taxon>Burkholderiales</taxon>
        <taxon>Burkholderiaceae</taxon>
        <taxon>Burkholderia</taxon>
        <taxon>pseudomallei group</taxon>
    </lineage>
</organism>
<keyword evidence="7" id="KW-1185">Reference proteome</keyword>
<evidence type="ECO:0000259" key="5">
    <source>
        <dbReference type="Pfam" id="PF02120"/>
    </source>
</evidence>
<dbReference type="AlphaFoldDB" id="Q2T246"/>
<reference evidence="6 7" key="1">
    <citation type="journal article" date="2005" name="BMC Genomics">
        <title>Bacterial genome adaptation to niches: divergence of the potential virulence genes in three Burkholderia species of different survival strategies.</title>
        <authorList>
            <person name="Kim H.S."/>
            <person name="Schell M.A."/>
            <person name="Yu Y."/>
            <person name="Ulrich R.L."/>
            <person name="Sarria S.H."/>
            <person name="Nierman W.C."/>
            <person name="DeShazer D."/>
        </authorList>
    </citation>
    <scope>NUCLEOTIDE SEQUENCE [LARGE SCALE GENOMIC DNA]</scope>
    <source>
        <strain evidence="7">ATCC 700388 / DSM 13276 / CCUG 48851 / CIP 106301 / E264</strain>
    </source>
</reference>
<feature type="region of interest" description="Disordered" evidence="4">
    <location>
        <begin position="205"/>
        <end position="233"/>
    </location>
</feature>
<dbReference type="CDD" id="cd17470">
    <property type="entry name" value="T3SS_Flik_C"/>
    <property type="match status" value="1"/>
</dbReference>
<proteinExistence type="inferred from homology"/>
<feature type="region of interest" description="Disordered" evidence="4">
    <location>
        <begin position="143"/>
        <end position="169"/>
    </location>
</feature>
<dbReference type="HOGENOM" id="CLU_026081_1_0_4"/>
<gene>
    <name evidence="6" type="ordered locus">BTH_I0195</name>
</gene>
<dbReference type="PRINTS" id="PR01007">
    <property type="entry name" value="FLGHOOKFLIK"/>
</dbReference>
<dbReference type="PANTHER" id="PTHR37533">
    <property type="entry name" value="FLAGELLAR HOOK-LENGTH CONTROL PROTEIN"/>
    <property type="match status" value="1"/>
</dbReference>
<dbReference type="KEGG" id="bte:BTH_I0195"/>
<dbReference type="InterPro" id="IPR001635">
    <property type="entry name" value="Flag_hook_Flik"/>
</dbReference>
<evidence type="ECO:0000256" key="4">
    <source>
        <dbReference type="SAM" id="MobiDB-lite"/>
    </source>
</evidence>